<dbReference type="AlphaFoldDB" id="A0A0D2AX96"/>
<evidence type="ECO:0000256" key="3">
    <source>
        <dbReference type="ARBA" id="ARBA00038984"/>
    </source>
</evidence>
<dbReference type="OrthoDB" id="2129491at2759"/>
<evidence type="ECO:0000259" key="7">
    <source>
        <dbReference type="Pfam" id="PF22725"/>
    </source>
</evidence>
<feature type="domain" description="Gfo/Idh/MocA-like oxidoreductase N-terminal" evidence="6">
    <location>
        <begin position="36"/>
        <end position="138"/>
    </location>
</feature>
<feature type="domain" description="GFO/IDH/MocA-like oxidoreductase" evidence="7">
    <location>
        <begin position="158"/>
        <end position="288"/>
    </location>
</feature>
<evidence type="ECO:0000256" key="1">
    <source>
        <dbReference type="ARBA" id="ARBA00010928"/>
    </source>
</evidence>
<dbReference type="InterPro" id="IPR036291">
    <property type="entry name" value="NAD(P)-bd_dom_sf"/>
</dbReference>
<evidence type="ECO:0000256" key="5">
    <source>
        <dbReference type="ARBA" id="ARBA00049233"/>
    </source>
</evidence>
<comment type="similarity">
    <text evidence="1">Belongs to the Gfo/Idh/MocA family.</text>
</comment>
<dbReference type="RefSeq" id="XP_016231216.1">
    <property type="nucleotide sequence ID" value="XM_016384614.1"/>
</dbReference>
<comment type="catalytic activity">
    <reaction evidence="5">
        <text>D-xylose + NADP(+) = D-xylono-1,5-lactone + NADPH + H(+)</text>
        <dbReference type="Rhea" id="RHEA:22000"/>
        <dbReference type="ChEBI" id="CHEBI:15378"/>
        <dbReference type="ChEBI" id="CHEBI:15867"/>
        <dbReference type="ChEBI" id="CHEBI:53455"/>
        <dbReference type="ChEBI" id="CHEBI:57783"/>
        <dbReference type="ChEBI" id="CHEBI:58349"/>
        <dbReference type="EC" id="1.1.1.179"/>
    </reaction>
</comment>
<reference evidence="8 9" key="1">
    <citation type="submission" date="2015-01" db="EMBL/GenBank/DDBJ databases">
        <title>The Genome Sequence of Exophiala spinifera CBS89968.</title>
        <authorList>
            <consortium name="The Broad Institute Genomics Platform"/>
            <person name="Cuomo C."/>
            <person name="de Hoog S."/>
            <person name="Gorbushina A."/>
            <person name="Stielow B."/>
            <person name="Teixiera M."/>
            <person name="Abouelleil A."/>
            <person name="Chapman S.B."/>
            <person name="Priest M."/>
            <person name="Young S.K."/>
            <person name="Wortman J."/>
            <person name="Nusbaum C."/>
            <person name="Birren B."/>
        </authorList>
    </citation>
    <scope>NUCLEOTIDE SEQUENCE [LARGE SCALE GENOMIC DNA]</scope>
    <source>
        <strain evidence="8 9">CBS 89968</strain>
    </source>
</reference>
<dbReference type="GeneID" id="27337382"/>
<dbReference type="Proteomes" id="UP000053328">
    <property type="component" value="Unassembled WGS sequence"/>
</dbReference>
<dbReference type="GO" id="GO:0047837">
    <property type="term" value="F:D-xylose 1-dehydrogenase (NADP+) activity"/>
    <property type="evidence" value="ECO:0007669"/>
    <property type="project" value="UniProtKB-EC"/>
</dbReference>
<name>A0A0D2AX96_9EURO</name>
<gene>
    <name evidence="8" type="ORF">PV08_10299</name>
</gene>
<accession>A0A0D2AX96</accession>
<dbReference type="PANTHER" id="PTHR22604:SF105">
    <property type="entry name" value="TRANS-1,2-DIHYDROBENZENE-1,2-DIOL DEHYDROGENASE"/>
    <property type="match status" value="1"/>
</dbReference>
<dbReference type="SUPFAM" id="SSF55347">
    <property type="entry name" value="Glyceraldehyde-3-phosphate dehydrogenase-like, C-terminal domain"/>
    <property type="match status" value="1"/>
</dbReference>
<proteinExistence type="inferred from homology"/>
<sequence>MSTETKPKTTCRWAALSLSNIASVFLPDLLGREEAQYDHKLVAVSTTGTNERAQNWFKDNKIPDAENIVVYNSWQTMLEQGDFDIVYISTPHTLHYEEVMKALQCKRNILVEKPATMNAAQYRKCVDLATQQGVVLMEAMWTRHLPATRYLQEELLPKIGKVRRVYSDFSFPIVGPDLQDTSRFLDKAAGAGALLDQGVYALTWADLALNGVEVGETNVAHSSSWSVPGRPGEVDDINTVVLASSSKGATAIVTTSMTIPGSSKPAFYVRLGAQKAAPSVRIEGTEASVAIPFPPIRPEELHVQWYGYDHLNEDGTEKNEVIKKPVVGWGIWYQADVIAAAVFNKQPGVIGAQESLRVLGWMDQARAQAGITYDEKLEQV</sequence>
<dbReference type="STRING" id="91928.A0A0D2AX96"/>
<evidence type="ECO:0000313" key="9">
    <source>
        <dbReference type="Proteomes" id="UP000053328"/>
    </source>
</evidence>
<dbReference type="EC" id="1.1.1.179" evidence="3"/>
<dbReference type="HOGENOM" id="CLU_023194_7_6_1"/>
<dbReference type="Pfam" id="PF01408">
    <property type="entry name" value="GFO_IDH_MocA"/>
    <property type="match status" value="1"/>
</dbReference>
<keyword evidence="2" id="KW-0560">Oxidoreductase</keyword>
<protein>
    <recommendedName>
        <fullName evidence="3">D-xylose 1-dehydrogenase (NADP(+), D-xylono-1,5-lactone-forming)</fullName>
        <ecNumber evidence="3">1.1.1.179</ecNumber>
    </recommendedName>
    <alternativeName>
        <fullName evidence="4">D-xylose-NADP dehydrogenase</fullName>
    </alternativeName>
</protein>
<dbReference type="GO" id="GO:0000166">
    <property type="term" value="F:nucleotide binding"/>
    <property type="evidence" value="ECO:0007669"/>
    <property type="project" value="InterPro"/>
</dbReference>
<dbReference type="Gene3D" id="3.40.50.720">
    <property type="entry name" value="NAD(P)-binding Rossmann-like Domain"/>
    <property type="match status" value="1"/>
</dbReference>
<evidence type="ECO:0000256" key="4">
    <source>
        <dbReference type="ARBA" id="ARBA00042988"/>
    </source>
</evidence>
<dbReference type="Pfam" id="PF22725">
    <property type="entry name" value="GFO_IDH_MocA_C3"/>
    <property type="match status" value="1"/>
</dbReference>
<dbReference type="Gene3D" id="3.30.360.10">
    <property type="entry name" value="Dihydrodipicolinate Reductase, domain 2"/>
    <property type="match status" value="1"/>
</dbReference>
<dbReference type="InterPro" id="IPR055170">
    <property type="entry name" value="GFO_IDH_MocA-like_dom"/>
</dbReference>
<dbReference type="InterPro" id="IPR050984">
    <property type="entry name" value="Gfo/Idh/MocA_domain"/>
</dbReference>
<dbReference type="EMBL" id="KN847499">
    <property type="protein sequence ID" value="KIW11000.1"/>
    <property type="molecule type" value="Genomic_DNA"/>
</dbReference>
<evidence type="ECO:0000256" key="2">
    <source>
        <dbReference type="ARBA" id="ARBA00023002"/>
    </source>
</evidence>
<evidence type="ECO:0000259" key="6">
    <source>
        <dbReference type="Pfam" id="PF01408"/>
    </source>
</evidence>
<organism evidence="8 9">
    <name type="scientific">Exophiala spinifera</name>
    <dbReference type="NCBI Taxonomy" id="91928"/>
    <lineage>
        <taxon>Eukaryota</taxon>
        <taxon>Fungi</taxon>
        <taxon>Dikarya</taxon>
        <taxon>Ascomycota</taxon>
        <taxon>Pezizomycotina</taxon>
        <taxon>Eurotiomycetes</taxon>
        <taxon>Chaetothyriomycetidae</taxon>
        <taxon>Chaetothyriales</taxon>
        <taxon>Herpotrichiellaceae</taxon>
        <taxon>Exophiala</taxon>
    </lineage>
</organism>
<dbReference type="InterPro" id="IPR000683">
    <property type="entry name" value="Gfo/Idh/MocA-like_OxRdtase_N"/>
</dbReference>
<evidence type="ECO:0000313" key="8">
    <source>
        <dbReference type="EMBL" id="KIW11000.1"/>
    </source>
</evidence>
<keyword evidence="9" id="KW-1185">Reference proteome</keyword>
<dbReference type="VEuPathDB" id="FungiDB:PV08_10299"/>
<dbReference type="PANTHER" id="PTHR22604">
    <property type="entry name" value="OXIDOREDUCTASES"/>
    <property type="match status" value="1"/>
</dbReference>
<dbReference type="SUPFAM" id="SSF51735">
    <property type="entry name" value="NAD(P)-binding Rossmann-fold domains"/>
    <property type="match status" value="1"/>
</dbReference>